<name>A0A914P9T5_9BILA</name>
<reference evidence="2" key="1">
    <citation type="submission" date="2022-11" db="UniProtKB">
        <authorList>
            <consortium name="WormBaseParasite"/>
        </authorList>
    </citation>
    <scope>IDENTIFICATION</scope>
</reference>
<dbReference type="Proteomes" id="UP000887578">
    <property type="component" value="Unplaced"/>
</dbReference>
<proteinExistence type="predicted"/>
<evidence type="ECO:0000313" key="1">
    <source>
        <dbReference type="Proteomes" id="UP000887578"/>
    </source>
</evidence>
<dbReference type="AlphaFoldDB" id="A0A914P9T5"/>
<organism evidence="1 2">
    <name type="scientific">Panagrolaimus davidi</name>
    <dbReference type="NCBI Taxonomy" id="227884"/>
    <lineage>
        <taxon>Eukaryota</taxon>
        <taxon>Metazoa</taxon>
        <taxon>Ecdysozoa</taxon>
        <taxon>Nematoda</taxon>
        <taxon>Chromadorea</taxon>
        <taxon>Rhabditida</taxon>
        <taxon>Tylenchina</taxon>
        <taxon>Panagrolaimomorpha</taxon>
        <taxon>Panagrolaimoidea</taxon>
        <taxon>Panagrolaimidae</taxon>
        <taxon>Panagrolaimus</taxon>
    </lineage>
</organism>
<accession>A0A914P9T5</accession>
<keyword evidence="1" id="KW-1185">Reference proteome</keyword>
<sequence>MVLNVSSKFMKKHFKESKENELIVEHKIDVVKHVILYLHSLCFKMPKFYDLDFADRLLKAIDSFEPEHRSSIKDSIHKSLCQKFAAEKPSNFISILHWLRLSIHHRFYILLDMTRENPLFCDIFGFENYFGLGSLSHLTFYSISRDFVDSLFTNVILN</sequence>
<dbReference type="WBParaSite" id="PDA_v2.g14827.t1">
    <property type="protein sequence ID" value="PDA_v2.g14827.t1"/>
    <property type="gene ID" value="PDA_v2.g14827"/>
</dbReference>
<evidence type="ECO:0000313" key="2">
    <source>
        <dbReference type="WBParaSite" id="PDA_v2.g14827.t1"/>
    </source>
</evidence>
<protein>
    <submittedName>
        <fullName evidence="2">Uncharacterized protein</fullName>
    </submittedName>
</protein>